<dbReference type="InterPro" id="IPR016181">
    <property type="entry name" value="Acyl_CoA_acyltransferase"/>
</dbReference>
<dbReference type="EMBL" id="JAPDOG010000036">
    <property type="protein sequence ID" value="MCW3784259.1"/>
    <property type="molecule type" value="Genomic_DNA"/>
</dbReference>
<sequence>MTSFQDRITILRVDPEALEARRCLAAYLYLLSERIEGMPASHVPDPDPEAASYRPPGGAFLIAQRDDGQPVACVALKTLSPGVGEVKRLWVDASARGHGLARRMMRAIEDEARTMGLARLRLDTNEALTEAMALYRSDGWGDIPAYTGWPATHWFGKTLT</sequence>
<comment type="caution">
    <text evidence="4">The sequence shown here is derived from an EMBL/GenBank/DDBJ whole genome shotgun (WGS) entry which is preliminary data.</text>
</comment>
<evidence type="ECO:0000313" key="4">
    <source>
        <dbReference type="EMBL" id="MCW3784259.1"/>
    </source>
</evidence>
<evidence type="ECO:0000256" key="1">
    <source>
        <dbReference type="ARBA" id="ARBA00022679"/>
    </source>
</evidence>
<gene>
    <name evidence="4" type="ORF">OM960_22275</name>
</gene>
<keyword evidence="5" id="KW-1185">Reference proteome</keyword>
<dbReference type="Gene3D" id="3.40.630.30">
    <property type="match status" value="1"/>
</dbReference>
<dbReference type="CDD" id="cd04301">
    <property type="entry name" value="NAT_SF"/>
    <property type="match status" value="1"/>
</dbReference>
<keyword evidence="1" id="KW-0808">Transferase</keyword>
<proteinExistence type="predicted"/>
<dbReference type="PANTHER" id="PTHR43877">
    <property type="entry name" value="AMINOALKYLPHOSPHONATE N-ACETYLTRANSFERASE-RELATED-RELATED"/>
    <property type="match status" value="1"/>
</dbReference>
<dbReference type="PROSITE" id="PS51186">
    <property type="entry name" value="GNAT"/>
    <property type="match status" value="1"/>
</dbReference>
<dbReference type="InterPro" id="IPR000182">
    <property type="entry name" value="GNAT_dom"/>
</dbReference>
<dbReference type="PANTHER" id="PTHR43877:SF2">
    <property type="entry name" value="AMINOALKYLPHOSPHONATE N-ACETYLTRANSFERASE-RELATED"/>
    <property type="match status" value="1"/>
</dbReference>
<feature type="domain" description="N-acetyltransferase" evidence="3">
    <location>
        <begin position="8"/>
        <end position="160"/>
    </location>
</feature>
<dbReference type="Pfam" id="PF00583">
    <property type="entry name" value="Acetyltransf_1"/>
    <property type="match status" value="1"/>
</dbReference>
<evidence type="ECO:0000259" key="3">
    <source>
        <dbReference type="PROSITE" id="PS51186"/>
    </source>
</evidence>
<evidence type="ECO:0000256" key="2">
    <source>
        <dbReference type="ARBA" id="ARBA00023315"/>
    </source>
</evidence>
<protein>
    <submittedName>
        <fullName evidence="4">GNAT family N-acetyltransferase</fullName>
    </submittedName>
</protein>
<evidence type="ECO:0000313" key="5">
    <source>
        <dbReference type="Proteomes" id="UP001207582"/>
    </source>
</evidence>
<organism evidence="4 5">
    <name type="scientific">Defluviimonas salinarum</name>
    <dbReference type="NCBI Taxonomy" id="2992147"/>
    <lineage>
        <taxon>Bacteria</taxon>
        <taxon>Pseudomonadati</taxon>
        <taxon>Pseudomonadota</taxon>
        <taxon>Alphaproteobacteria</taxon>
        <taxon>Rhodobacterales</taxon>
        <taxon>Paracoccaceae</taxon>
        <taxon>Albidovulum</taxon>
    </lineage>
</organism>
<name>A0ABT3J993_9RHOB</name>
<dbReference type="Proteomes" id="UP001207582">
    <property type="component" value="Unassembled WGS sequence"/>
</dbReference>
<dbReference type="InterPro" id="IPR050832">
    <property type="entry name" value="Bact_Acetyltransf"/>
</dbReference>
<accession>A0ABT3J993</accession>
<dbReference type="SUPFAM" id="SSF55729">
    <property type="entry name" value="Acyl-CoA N-acyltransferases (Nat)"/>
    <property type="match status" value="1"/>
</dbReference>
<keyword evidence="2" id="KW-0012">Acyltransferase</keyword>
<reference evidence="4 5" key="1">
    <citation type="submission" date="2022-10" db="EMBL/GenBank/DDBJ databases">
        <title>Defluviimonas sp. CAU 1641 isolated from mud.</title>
        <authorList>
            <person name="Kim W."/>
        </authorList>
    </citation>
    <scope>NUCLEOTIDE SEQUENCE [LARGE SCALE GENOMIC DNA]</scope>
    <source>
        <strain evidence="4 5">CAU 1641</strain>
    </source>
</reference>
<dbReference type="RefSeq" id="WP_264773519.1">
    <property type="nucleotide sequence ID" value="NZ_JAPDOG010000036.1"/>
</dbReference>